<dbReference type="Pfam" id="PF01197">
    <property type="entry name" value="Ribosomal_L31"/>
    <property type="match status" value="1"/>
</dbReference>
<dbReference type="InterPro" id="IPR002150">
    <property type="entry name" value="Ribosomal_bL31"/>
</dbReference>
<dbReference type="GO" id="GO:0003735">
    <property type="term" value="F:structural constituent of ribosome"/>
    <property type="evidence" value="ECO:0007669"/>
    <property type="project" value="InterPro"/>
</dbReference>
<dbReference type="GO" id="GO:1990904">
    <property type="term" value="C:ribonucleoprotein complex"/>
    <property type="evidence" value="ECO:0007669"/>
    <property type="project" value="UniProtKB-KW"/>
</dbReference>
<keyword evidence="1 3" id="KW-0689">Ribosomal protein</keyword>
<dbReference type="PRINTS" id="PR01249">
    <property type="entry name" value="RIBOSOMALL31"/>
</dbReference>
<dbReference type="EMBL" id="AUZX01013623">
    <property type="protein sequence ID" value="EQD35070.1"/>
    <property type="molecule type" value="Genomic_DNA"/>
</dbReference>
<dbReference type="PROSITE" id="PS01143">
    <property type="entry name" value="RIBOSOMAL_L31"/>
    <property type="match status" value="1"/>
</dbReference>
<proteinExistence type="predicted"/>
<dbReference type="InterPro" id="IPR034704">
    <property type="entry name" value="Ribosomal_bL28/bL31-like_sf"/>
</dbReference>
<gene>
    <name evidence="3" type="ORF">B1A_18467</name>
</gene>
<evidence type="ECO:0000313" key="3">
    <source>
        <dbReference type="EMBL" id="EQD35070.1"/>
    </source>
</evidence>
<comment type="caution">
    <text evidence="3">The sequence shown here is derived from an EMBL/GenBank/DDBJ whole genome shotgun (WGS) entry which is preliminary data.</text>
</comment>
<organism evidence="3">
    <name type="scientific">mine drainage metagenome</name>
    <dbReference type="NCBI Taxonomy" id="410659"/>
    <lineage>
        <taxon>unclassified sequences</taxon>
        <taxon>metagenomes</taxon>
        <taxon>ecological metagenomes</taxon>
    </lineage>
</organism>
<dbReference type="AlphaFoldDB" id="T0ZYW1"/>
<protein>
    <submittedName>
        <fullName evidence="3">Ribosomal protein L31</fullName>
    </submittedName>
</protein>
<dbReference type="InterPro" id="IPR042105">
    <property type="entry name" value="Ribosomal_bL31_sf"/>
</dbReference>
<dbReference type="GO" id="GO:0006412">
    <property type="term" value="P:translation"/>
    <property type="evidence" value="ECO:0007669"/>
    <property type="project" value="InterPro"/>
</dbReference>
<evidence type="ECO:0000256" key="1">
    <source>
        <dbReference type="ARBA" id="ARBA00022980"/>
    </source>
</evidence>
<dbReference type="NCBIfam" id="TIGR00105">
    <property type="entry name" value="L31"/>
    <property type="match status" value="1"/>
</dbReference>
<reference evidence="3" key="1">
    <citation type="submission" date="2013-08" db="EMBL/GenBank/DDBJ databases">
        <authorList>
            <person name="Mendez C."/>
            <person name="Richter M."/>
            <person name="Ferrer M."/>
            <person name="Sanchez J."/>
        </authorList>
    </citation>
    <scope>NUCLEOTIDE SEQUENCE</scope>
</reference>
<sequence>STMQTLRTEVCSVCHPFFTGQQRIIDTGGQVERFRRRAQRAQQ</sequence>
<accession>T0ZYW1</accession>
<feature type="non-terminal residue" evidence="3">
    <location>
        <position position="1"/>
    </location>
</feature>
<evidence type="ECO:0000256" key="2">
    <source>
        <dbReference type="ARBA" id="ARBA00023274"/>
    </source>
</evidence>
<name>T0ZYW1_9ZZZZ</name>
<keyword evidence="2" id="KW-0687">Ribonucleoprotein</keyword>
<dbReference type="GO" id="GO:0005840">
    <property type="term" value="C:ribosome"/>
    <property type="evidence" value="ECO:0007669"/>
    <property type="project" value="UniProtKB-KW"/>
</dbReference>
<dbReference type="SUPFAM" id="SSF143800">
    <property type="entry name" value="L28p-like"/>
    <property type="match status" value="1"/>
</dbReference>
<dbReference type="Gene3D" id="4.10.830.30">
    <property type="entry name" value="Ribosomal protein L31"/>
    <property type="match status" value="1"/>
</dbReference>
<reference evidence="3" key="2">
    <citation type="journal article" date="2014" name="ISME J.">
        <title>Microbial stratification in low pH oxic and suboxic macroscopic growths along an acid mine drainage.</title>
        <authorList>
            <person name="Mendez-Garcia C."/>
            <person name="Mesa V."/>
            <person name="Sprenger R.R."/>
            <person name="Richter M."/>
            <person name="Diez M.S."/>
            <person name="Solano J."/>
            <person name="Bargiela R."/>
            <person name="Golyshina O.V."/>
            <person name="Manteca A."/>
            <person name="Ramos J.L."/>
            <person name="Gallego J.R."/>
            <person name="Llorente I."/>
            <person name="Martins Dos Santos V.A."/>
            <person name="Jensen O.N."/>
            <person name="Pelaez A.I."/>
            <person name="Sanchez J."/>
            <person name="Ferrer M."/>
        </authorList>
    </citation>
    <scope>NUCLEOTIDE SEQUENCE</scope>
</reference>